<dbReference type="PROSITE" id="PS51257">
    <property type="entry name" value="PROKAR_LIPOPROTEIN"/>
    <property type="match status" value="1"/>
</dbReference>
<evidence type="ECO:0000313" key="2">
    <source>
        <dbReference type="EMBL" id="QEL15878.1"/>
    </source>
</evidence>
<protein>
    <submittedName>
        <fullName evidence="2">Uncharacterized protein</fullName>
    </submittedName>
</protein>
<gene>
    <name evidence="2" type="ORF">PX52LOC_02814</name>
</gene>
<keyword evidence="3" id="KW-1185">Reference proteome</keyword>
<dbReference type="AlphaFoldDB" id="A0A5C1AFW9"/>
<dbReference type="KEGG" id="lrs:PX52LOC_02814"/>
<name>A0A5C1AFW9_9BACT</name>
<dbReference type="RefSeq" id="WP_149110651.1">
    <property type="nucleotide sequence ID" value="NZ_CP042425.1"/>
</dbReference>
<dbReference type="EMBL" id="CP042425">
    <property type="protein sequence ID" value="QEL15878.1"/>
    <property type="molecule type" value="Genomic_DNA"/>
</dbReference>
<accession>A0A5C1AFW9</accession>
<organism evidence="2 3">
    <name type="scientific">Limnoglobus roseus</name>
    <dbReference type="NCBI Taxonomy" id="2598579"/>
    <lineage>
        <taxon>Bacteria</taxon>
        <taxon>Pseudomonadati</taxon>
        <taxon>Planctomycetota</taxon>
        <taxon>Planctomycetia</taxon>
        <taxon>Gemmatales</taxon>
        <taxon>Gemmataceae</taxon>
        <taxon>Limnoglobus</taxon>
    </lineage>
</organism>
<dbReference type="Proteomes" id="UP000324974">
    <property type="component" value="Chromosome"/>
</dbReference>
<sequence>MGRRLSAVGLVLIALSGCETAGKAERDDRRQRELVEVNHGLSVDRRVVPKTPRERDDPLLVDPSSLPEPERPRRP</sequence>
<evidence type="ECO:0000313" key="3">
    <source>
        <dbReference type="Proteomes" id="UP000324974"/>
    </source>
</evidence>
<feature type="compositionally biased region" description="Basic and acidic residues" evidence="1">
    <location>
        <begin position="45"/>
        <end position="58"/>
    </location>
</feature>
<evidence type="ECO:0000256" key="1">
    <source>
        <dbReference type="SAM" id="MobiDB-lite"/>
    </source>
</evidence>
<feature type="region of interest" description="Disordered" evidence="1">
    <location>
        <begin position="45"/>
        <end position="75"/>
    </location>
</feature>
<reference evidence="3" key="1">
    <citation type="submission" date="2019-08" db="EMBL/GenBank/DDBJ databases">
        <title>Limnoglobus roseus gen. nov., sp. nov., a novel freshwater planctomycete with a giant genome from the family Gemmataceae.</title>
        <authorList>
            <person name="Kulichevskaya I.S."/>
            <person name="Naumoff D.G."/>
            <person name="Miroshnikov K."/>
            <person name="Ivanova A."/>
            <person name="Philippov D.A."/>
            <person name="Hakobyan A."/>
            <person name="Rijpstra I.C."/>
            <person name="Sinninghe Damste J.S."/>
            <person name="Liesack W."/>
            <person name="Dedysh S.N."/>
        </authorList>
    </citation>
    <scope>NUCLEOTIDE SEQUENCE [LARGE SCALE GENOMIC DNA]</scope>
    <source>
        <strain evidence="3">PX52</strain>
    </source>
</reference>
<proteinExistence type="predicted"/>